<reference evidence="7" key="1">
    <citation type="journal article" date="2014" name="Int. J. Syst. Evol. Microbiol.">
        <title>Complete genome sequence of Corynebacterium casei LMG S-19264T (=DSM 44701T), isolated from a smear-ripened cheese.</title>
        <authorList>
            <consortium name="US DOE Joint Genome Institute (JGI-PGF)"/>
            <person name="Walter F."/>
            <person name="Albersmeier A."/>
            <person name="Kalinowski J."/>
            <person name="Ruckert C."/>
        </authorList>
    </citation>
    <scope>NUCLEOTIDE SEQUENCE</scope>
    <source>
        <strain evidence="7">JCM 31311</strain>
    </source>
</reference>
<evidence type="ECO:0000256" key="1">
    <source>
        <dbReference type="ARBA" id="ARBA00004141"/>
    </source>
</evidence>
<feature type="transmembrane region" description="Helical" evidence="5">
    <location>
        <begin position="84"/>
        <end position="111"/>
    </location>
</feature>
<feature type="transmembrane region" description="Helical" evidence="5">
    <location>
        <begin position="212"/>
        <end position="245"/>
    </location>
</feature>
<dbReference type="AlphaFoldDB" id="A0A918C9V5"/>
<dbReference type="PANTHER" id="PTHR43759:SF1">
    <property type="entry name" value="GLUCOSE IMPORT SYSTEM PERMEASE PROTEIN GLCT"/>
    <property type="match status" value="1"/>
</dbReference>
<accession>A0A918C9V5</accession>
<keyword evidence="4 5" id="KW-0472">Membrane</keyword>
<proteinExistence type="inferred from homology"/>
<feature type="transmembrane region" description="Helical" evidence="5">
    <location>
        <begin position="123"/>
        <end position="143"/>
    </location>
</feature>
<dbReference type="Proteomes" id="UP000603865">
    <property type="component" value="Unassembled WGS sequence"/>
</dbReference>
<dbReference type="InterPro" id="IPR000515">
    <property type="entry name" value="MetI-like"/>
</dbReference>
<feature type="transmembrane region" description="Helical" evidence="5">
    <location>
        <begin position="169"/>
        <end position="191"/>
    </location>
</feature>
<comment type="similarity">
    <text evidence="5">Belongs to the binding-protein-dependent transport system permease family.</text>
</comment>
<keyword evidence="3 5" id="KW-1133">Transmembrane helix</keyword>
<dbReference type="PROSITE" id="PS50928">
    <property type="entry name" value="ABC_TM1"/>
    <property type="match status" value="1"/>
</dbReference>
<evidence type="ECO:0000313" key="7">
    <source>
        <dbReference type="EMBL" id="GGR10737.1"/>
    </source>
</evidence>
<dbReference type="EMBL" id="BMQL01000012">
    <property type="protein sequence ID" value="GGR10737.1"/>
    <property type="molecule type" value="Genomic_DNA"/>
</dbReference>
<gene>
    <name evidence="7" type="primary">potB</name>
    <name evidence="7" type="ORF">GCM10008957_24330</name>
</gene>
<dbReference type="InterPro" id="IPR035906">
    <property type="entry name" value="MetI-like_sf"/>
</dbReference>
<comment type="subcellular location">
    <subcellularLocation>
        <location evidence="5">Cell membrane</location>
        <topology evidence="5">Multi-pass membrane protein</topology>
    </subcellularLocation>
    <subcellularLocation>
        <location evidence="1">Membrane</location>
        <topology evidence="1">Multi-pass membrane protein</topology>
    </subcellularLocation>
</comment>
<dbReference type="InterPro" id="IPR052730">
    <property type="entry name" value="Sugar_ABC_transporter"/>
</dbReference>
<keyword evidence="5" id="KW-0813">Transport</keyword>
<sequence length="301" mass="32670">MSRPAPRKQTDLKPLLGLLFLVPPLAVLTLLVLLPAFDALRFSLGWVPEDNVSYASGLNLIRSSQPTLAVFGRLFSSASFGRDLGLTLFVTLTSVALLTVVSYALAVYARFGRGRWVGAVRTLYLLPMFIPGIIAAYAITTFYGDHGLLQAMLERVGVQGYHSPIRQSWGIVLGSVWTGIPFAVLMLSSGLDGVAEEQIEAARDAGASFWVILWRIVLPLNLVPLLIVLTFSFIGVFGSFTIPYLLGPAAPNMLGVSMQLNFGAFRQPQVAVAMAVFSFLVCALVGYLYVVATLRQNGRRV</sequence>
<evidence type="ECO:0000313" key="8">
    <source>
        <dbReference type="Proteomes" id="UP000603865"/>
    </source>
</evidence>
<evidence type="ECO:0000256" key="5">
    <source>
        <dbReference type="RuleBase" id="RU363032"/>
    </source>
</evidence>
<evidence type="ECO:0000256" key="4">
    <source>
        <dbReference type="ARBA" id="ARBA00023136"/>
    </source>
</evidence>
<name>A0A918C9V5_9DEIO</name>
<dbReference type="Gene3D" id="1.10.3720.10">
    <property type="entry name" value="MetI-like"/>
    <property type="match status" value="1"/>
</dbReference>
<dbReference type="GO" id="GO:0055085">
    <property type="term" value="P:transmembrane transport"/>
    <property type="evidence" value="ECO:0007669"/>
    <property type="project" value="InterPro"/>
</dbReference>
<dbReference type="GO" id="GO:0005886">
    <property type="term" value="C:plasma membrane"/>
    <property type="evidence" value="ECO:0007669"/>
    <property type="project" value="UniProtKB-SubCell"/>
</dbReference>
<evidence type="ECO:0000256" key="3">
    <source>
        <dbReference type="ARBA" id="ARBA00022989"/>
    </source>
</evidence>
<dbReference type="SUPFAM" id="SSF161098">
    <property type="entry name" value="MetI-like"/>
    <property type="match status" value="1"/>
</dbReference>
<organism evidence="7 8">
    <name type="scientific">Deinococcus ruber</name>
    <dbReference type="NCBI Taxonomy" id="1848197"/>
    <lineage>
        <taxon>Bacteria</taxon>
        <taxon>Thermotogati</taxon>
        <taxon>Deinococcota</taxon>
        <taxon>Deinococci</taxon>
        <taxon>Deinococcales</taxon>
        <taxon>Deinococcaceae</taxon>
        <taxon>Deinococcus</taxon>
    </lineage>
</organism>
<feature type="transmembrane region" description="Helical" evidence="5">
    <location>
        <begin position="270"/>
        <end position="290"/>
    </location>
</feature>
<dbReference type="CDD" id="cd06261">
    <property type="entry name" value="TM_PBP2"/>
    <property type="match status" value="1"/>
</dbReference>
<feature type="domain" description="ABC transmembrane type-1" evidence="6">
    <location>
        <begin position="84"/>
        <end position="289"/>
    </location>
</feature>
<reference evidence="7" key="2">
    <citation type="submission" date="2020-09" db="EMBL/GenBank/DDBJ databases">
        <authorList>
            <person name="Sun Q."/>
            <person name="Ohkuma M."/>
        </authorList>
    </citation>
    <scope>NUCLEOTIDE SEQUENCE</scope>
    <source>
        <strain evidence="7">JCM 31311</strain>
    </source>
</reference>
<evidence type="ECO:0000256" key="2">
    <source>
        <dbReference type="ARBA" id="ARBA00022692"/>
    </source>
</evidence>
<comment type="caution">
    <text evidence="7">The sequence shown here is derived from an EMBL/GenBank/DDBJ whole genome shotgun (WGS) entry which is preliminary data.</text>
</comment>
<keyword evidence="8" id="KW-1185">Reference proteome</keyword>
<keyword evidence="2 5" id="KW-0812">Transmembrane</keyword>
<dbReference type="Pfam" id="PF00528">
    <property type="entry name" value="BPD_transp_1"/>
    <property type="match status" value="1"/>
</dbReference>
<dbReference type="PANTHER" id="PTHR43759">
    <property type="entry name" value="TREHALOSE TRANSPORT SYSTEM PERMEASE PROTEIN SUGA"/>
    <property type="match status" value="1"/>
</dbReference>
<evidence type="ECO:0000259" key="6">
    <source>
        <dbReference type="PROSITE" id="PS50928"/>
    </source>
</evidence>
<protein>
    <submittedName>
        <fullName evidence="7">Spermidine/putrescine ABC transporter permease</fullName>
    </submittedName>
</protein>